<organism evidence="16 17">
    <name type="scientific">candidate division WWE3 bacterium RIFCSPHIGHO2_02_FULL_38_14</name>
    <dbReference type="NCBI Taxonomy" id="1802620"/>
    <lineage>
        <taxon>Bacteria</taxon>
        <taxon>Katanobacteria</taxon>
    </lineage>
</organism>
<feature type="binding site" evidence="14">
    <location>
        <position position="76"/>
    </location>
    <ligand>
        <name>FMN</name>
        <dbReference type="ChEBI" id="CHEBI:58210"/>
    </ligand>
</feature>
<evidence type="ECO:0000256" key="13">
    <source>
        <dbReference type="PIRSR" id="PIRSR006621-1"/>
    </source>
</evidence>
<dbReference type="CDD" id="cd02801">
    <property type="entry name" value="DUS_like_FMN"/>
    <property type="match status" value="1"/>
</dbReference>
<dbReference type="STRING" id="1802620.A3D91_00060"/>
<dbReference type="InterPro" id="IPR035587">
    <property type="entry name" value="DUS-like_FMN-bd"/>
</dbReference>
<keyword evidence="14" id="KW-0547">Nucleotide-binding</keyword>
<dbReference type="InterPro" id="IPR024036">
    <property type="entry name" value="tRNA-dHydroUridine_Synthase_C"/>
</dbReference>
<evidence type="ECO:0000313" key="16">
    <source>
        <dbReference type="EMBL" id="OGC53412.1"/>
    </source>
</evidence>
<dbReference type="Gene3D" id="1.10.1200.80">
    <property type="entry name" value="Putative flavin oxidoreducatase, domain 2"/>
    <property type="match status" value="1"/>
</dbReference>
<comment type="cofactor">
    <cofactor evidence="1 12 14">
        <name>FMN</name>
        <dbReference type="ChEBI" id="CHEBI:58210"/>
    </cofactor>
</comment>
<dbReference type="Pfam" id="PF01207">
    <property type="entry name" value="Dus"/>
    <property type="match status" value="1"/>
</dbReference>
<feature type="domain" description="DUS-like FMN-binding" evidence="15">
    <location>
        <begin position="17"/>
        <end position="312"/>
    </location>
</feature>
<keyword evidence="5 12" id="KW-0288">FMN</keyword>
<protein>
    <recommendedName>
        <fullName evidence="12">tRNA-dihydrouridine synthase</fullName>
        <ecNumber evidence="12">1.3.1.-</ecNumber>
    </recommendedName>
</protein>
<dbReference type="InterPro" id="IPR001269">
    <property type="entry name" value="DUS_fam"/>
</dbReference>
<evidence type="ECO:0000256" key="5">
    <source>
        <dbReference type="ARBA" id="ARBA00022643"/>
    </source>
</evidence>
<keyword evidence="4 12" id="KW-0285">Flavoprotein</keyword>
<evidence type="ECO:0000256" key="7">
    <source>
        <dbReference type="ARBA" id="ARBA00022857"/>
    </source>
</evidence>
<evidence type="ECO:0000256" key="10">
    <source>
        <dbReference type="ARBA" id="ARBA00048205"/>
    </source>
</evidence>
<feature type="binding site" evidence="14">
    <location>
        <begin position="234"/>
        <end position="235"/>
    </location>
    <ligand>
        <name>FMN</name>
        <dbReference type="ChEBI" id="CHEBI:58210"/>
    </ligand>
</feature>
<comment type="catalytic activity">
    <reaction evidence="10">
        <text>a 5,6-dihydrouridine in tRNA + NADP(+) = a uridine in tRNA + NADPH + H(+)</text>
        <dbReference type="Rhea" id="RHEA:23624"/>
        <dbReference type="Rhea" id="RHEA-COMP:13339"/>
        <dbReference type="Rhea" id="RHEA-COMP:13887"/>
        <dbReference type="ChEBI" id="CHEBI:15378"/>
        <dbReference type="ChEBI" id="CHEBI:57783"/>
        <dbReference type="ChEBI" id="CHEBI:58349"/>
        <dbReference type="ChEBI" id="CHEBI:65315"/>
        <dbReference type="ChEBI" id="CHEBI:74443"/>
    </reaction>
</comment>
<dbReference type="SUPFAM" id="SSF51395">
    <property type="entry name" value="FMN-linked oxidoreductases"/>
    <property type="match status" value="1"/>
</dbReference>
<dbReference type="PANTHER" id="PTHR45846">
    <property type="entry name" value="TRNA-DIHYDROURIDINE(47) SYNTHASE [NAD(P)(+)]-LIKE"/>
    <property type="match status" value="1"/>
</dbReference>
<keyword evidence="7" id="KW-0521">NADP</keyword>
<evidence type="ECO:0000256" key="12">
    <source>
        <dbReference type="PIRNR" id="PIRNR006621"/>
    </source>
</evidence>
<dbReference type="GO" id="GO:0017150">
    <property type="term" value="F:tRNA dihydrouridine synthase activity"/>
    <property type="evidence" value="ECO:0007669"/>
    <property type="project" value="InterPro"/>
</dbReference>
<dbReference type="EC" id="1.3.1.-" evidence="12"/>
<evidence type="ECO:0000256" key="1">
    <source>
        <dbReference type="ARBA" id="ARBA00001917"/>
    </source>
</evidence>
<evidence type="ECO:0000259" key="15">
    <source>
        <dbReference type="Pfam" id="PF01207"/>
    </source>
</evidence>
<feature type="binding site" evidence="14">
    <location>
        <position position="146"/>
    </location>
    <ligand>
        <name>FMN</name>
        <dbReference type="ChEBI" id="CHEBI:58210"/>
    </ligand>
</feature>
<sequence length="320" mass="36878">MIKIKNFWQNIKQPLLILAPMDDVTDYVFREIICDVGKPSVLFTEFTNCDALFSAGREKQITRLKYSERQRPVVAQIWGSNPINYFKTAQLIKELGFDGIDINMGCPDRTVVKNKCGAALMKNHALTAEIVNAAREGAPNLPLSIKTRIGFNNIETETWLSFVLQCRLEALTVHLRTAKELSKTPAHWEESLKIIDLRNSLSPNTLIIGNGDVKSYQEAEIKIKNYGVDGVMIGRGVFNDLWIFSKESNNKEHNMNEMLIIMRKHVDMFKEVWRDSKNFNIMKKFFKVYINNFPGAAKLRENFMNCRNYEELNKLLISLF</sequence>
<comment type="caution">
    <text evidence="16">The sequence shown here is derived from an EMBL/GenBank/DDBJ whole genome shotgun (WGS) entry which is preliminary data.</text>
</comment>
<evidence type="ECO:0000256" key="8">
    <source>
        <dbReference type="ARBA" id="ARBA00022884"/>
    </source>
</evidence>
<evidence type="ECO:0000313" key="17">
    <source>
        <dbReference type="Proteomes" id="UP000178127"/>
    </source>
</evidence>
<feature type="binding site" evidence="14">
    <location>
        <position position="174"/>
    </location>
    <ligand>
        <name>FMN</name>
        <dbReference type="ChEBI" id="CHEBI:58210"/>
    </ligand>
</feature>
<feature type="active site" description="Proton donor" evidence="13">
    <location>
        <position position="106"/>
    </location>
</feature>
<dbReference type="PIRSF" id="PIRSF006621">
    <property type="entry name" value="Dus"/>
    <property type="match status" value="1"/>
</dbReference>
<proteinExistence type="inferred from homology"/>
<dbReference type="Proteomes" id="UP000178127">
    <property type="component" value="Unassembled WGS sequence"/>
</dbReference>
<evidence type="ECO:0000256" key="6">
    <source>
        <dbReference type="ARBA" id="ARBA00022694"/>
    </source>
</evidence>
<evidence type="ECO:0000256" key="3">
    <source>
        <dbReference type="ARBA" id="ARBA00022555"/>
    </source>
</evidence>
<reference evidence="16 17" key="1">
    <citation type="journal article" date="2016" name="Nat. Commun.">
        <title>Thousands of microbial genomes shed light on interconnected biogeochemical processes in an aquifer system.</title>
        <authorList>
            <person name="Anantharaman K."/>
            <person name="Brown C.T."/>
            <person name="Hug L.A."/>
            <person name="Sharon I."/>
            <person name="Castelle C.J."/>
            <person name="Probst A.J."/>
            <person name="Thomas B.C."/>
            <person name="Singh A."/>
            <person name="Wilkins M.J."/>
            <person name="Karaoz U."/>
            <person name="Brodie E.L."/>
            <person name="Williams K.H."/>
            <person name="Hubbard S.S."/>
            <person name="Banfield J.F."/>
        </authorList>
    </citation>
    <scope>NUCLEOTIDE SEQUENCE [LARGE SCALE GENOMIC DNA]</scope>
</reference>
<comment type="function">
    <text evidence="2 12">Catalyzes the synthesis of 5,6-dihydrouridine (D), a modified base found in the D-loop of most tRNAs, via the reduction of the C5-C6 double bond in target uridines.</text>
</comment>
<keyword evidence="9 12" id="KW-0560">Oxidoreductase</keyword>
<keyword evidence="8" id="KW-0694">RNA-binding</keyword>
<dbReference type="GO" id="GO:0000049">
    <property type="term" value="F:tRNA binding"/>
    <property type="evidence" value="ECO:0007669"/>
    <property type="project" value="UniProtKB-KW"/>
</dbReference>
<comment type="catalytic activity">
    <reaction evidence="11">
        <text>a 5,6-dihydrouridine in tRNA + NAD(+) = a uridine in tRNA + NADH + H(+)</text>
        <dbReference type="Rhea" id="RHEA:54452"/>
        <dbReference type="Rhea" id="RHEA-COMP:13339"/>
        <dbReference type="Rhea" id="RHEA-COMP:13887"/>
        <dbReference type="ChEBI" id="CHEBI:15378"/>
        <dbReference type="ChEBI" id="CHEBI:57540"/>
        <dbReference type="ChEBI" id="CHEBI:57945"/>
        <dbReference type="ChEBI" id="CHEBI:65315"/>
        <dbReference type="ChEBI" id="CHEBI:74443"/>
    </reaction>
</comment>
<dbReference type="Gene3D" id="3.20.20.70">
    <property type="entry name" value="Aldolase class I"/>
    <property type="match status" value="1"/>
</dbReference>
<comment type="similarity">
    <text evidence="12">Belongs to the dus family.</text>
</comment>
<evidence type="ECO:0000256" key="14">
    <source>
        <dbReference type="PIRSR" id="PIRSR006621-2"/>
    </source>
</evidence>
<dbReference type="PANTHER" id="PTHR45846:SF1">
    <property type="entry name" value="TRNA-DIHYDROURIDINE(47) SYNTHASE [NAD(P)(+)]-LIKE"/>
    <property type="match status" value="1"/>
</dbReference>
<gene>
    <name evidence="16" type="ORF">A3D91_00060</name>
</gene>
<dbReference type="PROSITE" id="PS01136">
    <property type="entry name" value="UPF0034"/>
    <property type="match status" value="1"/>
</dbReference>
<evidence type="ECO:0000256" key="11">
    <source>
        <dbReference type="ARBA" id="ARBA00048802"/>
    </source>
</evidence>
<dbReference type="InterPro" id="IPR013785">
    <property type="entry name" value="Aldolase_TIM"/>
</dbReference>
<keyword evidence="3" id="KW-0820">tRNA-binding</keyword>
<evidence type="ECO:0000256" key="9">
    <source>
        <dbReference type="ARBA" id="ARBA00023002"/>
    </source>
</evidence>
<keyword evidence="6 12" id="KW-0819">tRNA processing</keyword>
<name>A0A1F4V872_UNCKA</name>
<accession>A0A1F4V872</accession>
<dbReference type="AlphaFoldDB" id="A0A1F4V872"/>
<dbReference type="GO" id="GO:0050660">
    <property type="term" value="F:flavin adenine dinucleotide binding"/>
    <property type="evidence" value="ECO:0007669"/>
    <property type="project" value="InterPro"/>
</dbReference>
<evidence type="ECO:0000256" key="4">
    <source>
        <dbReference type="ARBA" id="ARBA00022630"/>
    </source>
</evidence>
<dbReference type="InterPro" id="IPR018517">
    <property type="entry name" value="tRNA_hU_synthase_CS"/>
</dbReference>
<evidence type="ECO:0000256" key="2">
    <source>
        <dbReference type="ARBA" id="ARBA00002790"/>
    </source>
</evidence>
<dbReference type="EMBL" id="MEVD01000014">
    <property type="protein sequence ID" value="OGC53412.1"/>
    <property type="molecule type" value="Genomic_DNA"/>
</dbReference>